<dbReference type="Pfam" id="PF01797">
    <property type="entry name" value="Y1_Tnp"/>
    <property type="match status" value="1"/>
</dbReference>
<evidence type="ECO:0000259" key="1">
    <source>
        <dbReference type="SMART" id="SM01321"/>
    </source>
</evidence>
<dbReference type="GO" id="GO:0006313">
    <property type="term" value="P:DNA transposition"/>
    <property type="evidence" value="ECO:0007669"/>
    <property type="project" value="InterPro"/>
</dbReference>
<evidence type="ECO:0000313" key="2">
    <source>
        <dbReference type="EMBL" id="SNS31279.1"/>
    </source>
</evidence>
<dbReference type="SUPFAM" id="SSF143422">
    <property type="entry name" value="Transposase IS200-like"/>
    <property type="match status" value="1"/>
</dbReference>
<protein>
    <submittedName>
        <fullName evidence="2">REP element-mobilizing transposase RayT</fullName>
    </submittedName>
</protein>
<gene>
    <name evidence="2" type="ORF">SAMN05446037_1007158</name>
</gene>
<dbReference type="Proteomes" id="UP000198304">
    <property type="component" value="Unassembled WGS sequence"/>
</dbReference>
<dbReference type="OrthoDB" id="9788881at2"/>
<accession>A0A239DG11</accession>
<sequence>MPRQARKKSKTGIYHIMARGNNRQNIFEDDEDCMKFIEIIQQSKEKSGIKLYGYCLMGNHVHLLLCEGMESLSLTMQRICSSFVYWYNWKYDRFGHLFQERYKSEVVENEAYLITVLRYIHQNPIKAGITNSVAGYRWSSYHEYINKQNIIDTEFILELFATEKQIAKKEFEKYMHEKNKDVCLDYEERHRIDDEEIIKLIEEKYGVKKGFFHLLGRQEKEMILKNLKEINGITIRQLARVTGVSKYMVEKA</sequence>
<dbReference type="SMART" id="SM01321">
    <property type="entry name" value="Y1_Tnp"/>
    <property type="match status" value="1"/>
</dbReference>
<dbReference type="RefSeq" id="WP_089282661.1">
    <property type="nucleotide sequence ID" value="NZ_FZOJ01000007.1"/>
</dbReference>
<dbReference type="Gene3D" id="3.30.70.1290">
    <property type="entry name" value="Transposase IS200-like"/>
    <property type="match status" value="1"/>
</dbReference>
<organism evidence="2 3">
    <name type="scientific">Anaerovirgula multivorans</name>
    <dbReference type="NCBI Taxonomy" id="312168"/>
    <lineage>
        <taxon>Bacteria</taxon>
        <taxon>Bacillati</taxon>
        <taxon>Bacillota</taxon>
        <taxon>Clostridia</taxon>
        <taxon>Peptostreptococcales</taxon>
        <taxon>Natronincolaceae</taxon>
        <taxon>Anaerovirgula</taxon>
    </lineage>
</organism>
<dbReference type="GO" id="GO:0004803">
    <property type="term" value="F:transposase activity"/>
    <property type="evidence" value="ECO:0007669"/>
    <property type="project" value="InterPro"/>
</dbReference>
<dbReference type="PANTHER" id="PTHR34322">
    <property type="entry name" value="TRANSPOSASE, Y1_TNP DOMAIN-CONTAINING"/>
    <property type="match status" value="1"/>
</dbReference>
<proteinExistence type="predicted"/>
<dbReference type="AlphaFoldDB" id="A0A239DG11"/>
<evidence type="ECO:0000313" key="3">
    <source>
        <dbReference type="Proteomes" id="UP000198304"/>
    </source>
</evidence>
<dbReference type="GO" id="GO:0003677">
    <property type="term" value="F:DNA binding"/>
    <property type="evidence" value="ECO:0007669"/>
    <property type="project" value="InterPro"/>
</dbReference>
<dbReference type="EMBL" id="FZOJ01000007">
    <property type="protein sequence ID" value="SNS31279.1"/>
    <property type="molecule type" value="Genomic_DNA"/>
</dbReference>
<feature type="domain" description="Transposase IS200-like" evidence="1">
    <location>
        <begin position="9"/>
        <end position="123"/>
    </location>
</feature>
<dbReference type="InterPro" id="IPR002686">
    <property type="entry name" value="Transposase_17"/>
</dbReference>
<name>A0A239DG11_9FIRM</name>
<dbReference type="PANTHER" id="PTHR34322:SF2">
    <property type="entry name" value="TRANSPOSASE IS200-LIKE DOMAIN-CONTAINING PROTEIN"/>
    <property type="match status" value="1"/>
</dbReference>
<keyword evidence="3" id="KW-1185">Reference proteome</keyword>
<reference evidence="2 3" key="1">
    <citation type="submission" date="2017-06" db="EMBL/GenBank/DDBJ databases">
        <authorList>
            <person name="Kim H.J."/>
            <person name="Triplett B.A."/>
        </authorList>
    </citation>
    <scope>NUCLEOTIDE SEQUENCE [LARGE SCALE GENOMIC DNA]</scope>
    <source>
        <strain evidence="2 3">SCA</strain>
    </source>
</reference>
<dbReference type="InterPro" id="IPR036515">
    <property type="entry name" value="Transposase_17_sf"/>
</dbReference>